<evidence type="ECO:0000313" key="2">
    <source>
        <dbReference type="EMBL" id="SDA61848.1"/>
    </source>
</evidence>
<protein>
    <submittedName>
        <fullName evidence="2">Trk system potassium uptake protein TrkH</fullName>
    </submittedName>
</protein>
<dbReference type="Proteomes" id="UP000181860">
    <property type="component" value="Unassembled WGS sequence"/>
</dbReference>
<dbReference type="PANTHER" id="PTHR32024:SF1">
    <property type="entry name" value="KTR SYSTEM POTASSIUM UPTAKE PROTEIN B"/>
    <property type="match status" value="1"/>
</dbReference>
<accession>A0ABY0MJP8</accession>
<keyword evidence="1" id="KW-1133">Transmembrane helix</keyword>
<evidence type="ECO:0000313" key="3">
    <source>
        <dbReference type="Proteomes" id="UP000181860"/>
    </source>
</evidence>
<keyword evidence="3" id="KW-1185">Reference proteome</keyword>
<organism evidence="2 3">
    <name type="scientific">Lactobacillus kefiranofaciens</name>
    <dbReference type="NCBI Taxonomy" id="267818"/>
    <lineage>
        <taxon>Bacteria</taxon>
        <taxon>Bacillati</taxon>
        <taxon>Bacillota</taxon>
        <taxon>Bacilli</taxon>
        <taxon>Lactobacillales</taxon>
        <taxon>Lactobacillaceae</taxon>
        <taxon>Lactobacillus</taxon>
    </lineage>
</organism>
<comment type="caution">
    <text evidence="2">The sequence shown here is derived from an EMBL/GenBank/DDBJ whole genome shotgun (WGS) entry which is preliminary data.</text>
</comment>
<proteinExistence type="predicted"/>
<gene>
    <name evidence="2" type="ORF">SAMN02983011_01712</name>
</gene>
<feature type="transmembrane region" description="Helical" evidence="1">
    <location>
        <begin position="12"/>
        <end position="35"/>
    </location>
</feature>
<feature type="transmembrane region" description="Helical" evidence="1">
    <location>
        <begin position="47"/>
        <end position="72"/>
    </location>
</feature>
<evidence type="ECO:0000256" key="1">
    <source>
        <dbReference type="SAM" id="Phobius"/>
    </source>
</evidence>
<keyword evidence="1" id="KW-0472">Membrane</keyword>
<dbReference type="EMBL" id="FMXC01000021">
    <property type="protein sequence ID" value="SDA61848.1"/>
    <property type="molecule type" value="Genomic_DNA"/>
</dbReference>
<dbReference type="PANTHER" id="PTHR32024">
    <property type="entry name" value="TRK SYSTEM POTASSIUM UPTAKE PROTEIN TRKG-RELATED"/>
    <property type="match status" value="1"/>
</dbReference>
<name>A0ABY0MJP8_9LACO</name>
<sequence length="86" mass="9286">MIHLFHRRITFSLALTIGFLILIIIGSILLSLPFADKVGRATNYSDALFTATSAVCVTGLSTVTTATHWSFFGQLIIMILVEIGGS</sequence>
<keyword evidence="1" id="KW-0812">Transmembrane</keyword>
<reference evidence="2 3" key="1">
    <citation type="submission" date="2016-10" db="EMBL/GenBank/DDBJ databases">
        <authorList>
            <person name="Varghese N."/>
            <person name="Submissions S."/>
        </authorList>
    </citation>
    <scope>NUCLEOTIDE SEQUENCE [LARGE SCALE GENOMIC DNA]</scope>
    <source>
        <strain evidence="2 3">ATCC 43761</strain>
    </source>
</reference>